<keyword evidence="4" id="KW-1185">Reference proteome</keyword>
<feature type="region of interest" description="Disordered" evidence="1">
    <location>
        <begin position="23"/>
        <end position="44"/>
    </location>
</feature>
<accession>A0A517XP70</accession>
<evidence type="ECO:0000313" key="3">
    <source>
        <dbReference type="EMBL" id="QDU19286.1"/>
    </source>
</evidence>
<gene>
    <name evidence="3" type="ORF">ETAA1_11920</name>
</gene>
<protein>
    <submittedName>
        <fullName evidence="3">Uncharacterized protein</fullName>
    </submittedName>
</protein>
<feature type="chain" id="PRO_5021989299" evidence="2">
    <location>
        <begin position="25"/>
        <end position="125"/>
    </location>
</feature>
<evidence type="ECO:0000256" key="1">
    <source>
        <dbReference type="SAM" id="MobiDB-lite"/>
    </source>
</evidence>
<name>A0A517XP70_9BACT</name>
<dbReference type="KEGG" id="uli:ETAA1_11920"/>
<dbReference type="AlphaFoldDB" id="A0A517XP70"/>
<organism evidence="3 4">
    <name type="scientific">Urbifossiella limnaea</name>
    <dbReference type="NCBI Taxonomy" id="2528023"/>
    <lineage>
        <taxon>Bacteria</taxon>
        <taxon>Pseudomonadati</taxon>
        <taxon>Planctomycetota</taxon>
        <taxon>Planctomycetia</taxon>
        <taxon>Gemmatales</taxon>
        <taxon>Gemmataceae</taxon>
        <taxon>Urbifossiella</taxon>
    </lineage>
</organism>
<evidence type="ECO:0000256" key="2">
    <source>
        <dbReference type="SAM" id="SignalP"/>
    </source>
</evidence>
<evidence type="ECO:0000313" key="4">
    <source>
        <dbReference type="Proteomes" id="UP000319576"/>
    </source>
</evidence>
<dbReference type="RefSeq" id="WP_145235167.1">
    <property type="nucleotide sequence ID" value="NZ_CP036273.1"/>
</dbReference>
<feature type="compositionally biased region" description="Basic and acidic residues" evidence="1">
    <location>
        <begin position="27"/>
        <end position="39"/>
    </location>
</feature>
<dbReference type="Proteomes" id="UP000319576">
    <property type="component" value="Chromosome"/>
</dbReference>
<sequence length="125" mass="13684" precursor="true">MLLRRLFVAVLAVGFVVAVGRAPAAGQDKKEEKKEEARKGTVTGEVTGKGEAWIEVKADGEEKARKYVPHWRGGAPAAGGGPDKAMVARLKEIPLKSRVRLEWTFEERPRVEKIEVLKSGAPPKK</sequence>
<keyword evidence="2" id="KW-0732">Signal</keyword>
<feature type="signal peptide" evidence="2">
    <location>
        <begin position="1"/>
        <end position="24"/>
    </location>
</feature>
<reference evidence="3 4" key="1">
    <citation type="submission" date="2019-02" db="EMBL/GenBank/DDBJ databases">
        <title>Deep-cultivation of Planctomycetes and their phenomic and genomic characterization uncovers novel biology.</title>
        <authorList>
            <person name="Wiegand S."/>
            <person name="Jogler M."/>
            <person name="Boedeker C."/>
            <person name="Pinto D."/>
            <person name="Vollmers J."/>
            <person name="Rivas-Marin E."/>
            <person name="Kohn T."/>
            <person name="Peeters S.H."/>
            <person name="Heuer A."/>
            <person name="Rast P."/>
            <person name="Oberbeckmann S."/>
            <person name="Bunk B."/>
            <person name="Jeske O."/>
            <person name="Meyerdierks A."/>
            <person name="Storesund J.E."/>
            <person name="Kallscheuer N."/>
            <person name="Luecker S."/>
            <person name="Lage O.M."/>
            <person name="Pohl T."/>
            <person name="Merkel B.J."/>
            <person name="Hornburger P."/>
            <person name="Mueller R.-W."/>
            <person name="Bruemmer F."/>
            <person name="Labrenz M."/>
            <person name="Spormann A.M."/>
            <person name="Op den Camp H."/>
            <person name="Overmann J."/>
            <person name="Amann R."/>
            <person name="Jetten M.S.M."/>
            <person name="Mascher T."/>
            <person name="Medema M.H."/>
            <person name="Devos D.P."/>
            <person name="Kaster A.-K."/>
            <person name="Ovreas L."/>
            <person name="Rohde M."/>
            <person name="Galperin M.Y."/>
            <person name="Jogler C."/>
        </authorList>
    </citation>
    <scope>NUCLEOTIDE SEQUENCE [LARGE SCALE GENOMIC DNA]</scope>
    <source>
        <strain evidence="3 4">ETA_A1</strain>
    </source>
</reference>
<dbReference type="EMBL" id="CP036273">
    <property type="protein sequence ID" value="QDU19286.1"/>
    <property type="molecule type" value="Genomic_DNA"/>
</dbReference>
<proteinExistence type="predicted"/>